<evidence type="ECO:0000256" key="1">
    <source>
        <dbReference type="ARBA" id="ARBA00023604"/>
    </source>
</evidence>
<dbReference type="InterPro" id="IPR044053">
    <property type="entry name" value="AsaB-like"/>
</dbReference>
<keyword evidence="3" id="KW-1185">Reference proteome</keyword>
<dbReference type="EMBL" id="GL629769">
    <property type="protein sequence ID" value="EFX02954.1"/>
    <property type="molecule type" value="Genomic_DNA"/>
</dbReference>
<organism evidence="3">
    <name type="scientific">Grosmannia clavigera (strain kw1407 / UAMH 11150)</name>
    <name type="common">Blue stain fungus</name>
    <name type="synonym">Graphiocladiella clavigera</name>
    <dbReference type="NCBI Taxonomy" id="655863"/>
    <lineage>
        <taxon>Eukaryota</taxon>
        <taxon>Fungi</taxon>
        <taxon>Dikarya</taxon>
        <taxon>Ascomycota</taxon>
        <taxon>Pezizomycotina</taxon>
        <taxon>Sordariomycetes</taxon>
        <taxon>Sordariomycetidae</taxon>
        <taxon>Ophiostomatales</taxon>
        <taxon>Ophiostomataceae</taxon>
        <taxon>Leptographium</taxon>
    </lineage>
</organism>
<dbReference type="PANTHER" id="PTHR34598:SF3">
    <property type="entry name" value="OXIDOREDUCTASE AN1597"/>
    <property type="match status" value="1"/>
</dbReference>
<dbReference type="InParanoid" id="F0XH77"/>
<comment type="similarity">
    <text evidence="1">Belongs to the asaB hydroxylase/desaturase family.</text>
</comment>
<reference evidence="2 3" key="1">
    <citation type="journal article" date="2011" name="Proc. Natl. Acad. Sci. U.S.A.">
        <title>Genome and transcriptome analyses of the mountain pine beetle-fungal symbiont Grosmannia clavigera, a lodgepole pine pathogen.</title>
        <authorList>
            <person name="DiGuistini S."/>
            <person name="Wang Y."/>
            <person name="Liao N.Y."/>
            <person name="Taylor G."/>
            <person name="Tanguay P."/>
            <person name="Feau N."/>
            <person name="Henrissat B."/>
            <person name="Chan S.K."/>
            <person name="Hesse-Orce U."/>
            <person name="Alamouti S.M."/>
            <person name="Tsui C.K.M."/>
            <person name="Docking R.T."/>
            <person name="Levasseur A."/>
            <person name="Haridas S."/>
            <person name="Robertson G."/>
            <person name="Birol I."/>
            <person name="Holt R.A."/>
            <person name="Marra M.A."/>
            <person name="Hamelin R.C."/>
            <person name="Hirst M."/>
            <person name="Jones S.J.M."/>
            <person name="Bohlmann J."/>
            <person name="Breuil C."/>
        </authorList>
    </citation>
    <scope>NUCLEOTIDE SEQUENCE [LARGE SCALE GENOMIC DNA]</scope>
    <source>
        <strain evidence="3">kw1407 / UAMH 11150</strain>
    </source>
</reference>
<proteinExistence type="inferred from homology"/>
<dbReference type="NCBIfam" id="NF041278">
    <property type="entry name" value="CmcJ_NvfI_EfuI"/>
    <property type="match status" value="1"/>
</dbReference>
<gene>
    <name evidence="2" type="ORF">CMQ_2883</name>
</gene>
<dbReference type="GeneID" id="25975921"/>
<protein>
    <submittedName>
        <fullName evidence="2">Uncharacterized protein</fullName>
    </submittedName>
</protein>
<dbReference type="PANTHER" id="PTHR34598">
    <property type="entry name" value="BLL6449 PROTEIN"/>
    <property type="match status" value="1"/>
</dbReference>
<name>F0XH77_GROCL</name>
<dbReference type="RefSeq" id="XP_014172436.1">
    <property type="nucleotide sequence ID" value="XM_014316961.1"/>
</dbReference>
<dbReference type="GO" id="GO:0016491">
    <property type="term" value="F:oxidoreductase activity"/>
    <property type="evidence" value="ECO:0007669"/>
    <property type="project" value="InterPro"/>
</dbReference>
<dbReference type="Proteomes" id="UP000007796">
    <property type="component" value="Unassembled WGS sequence"/>
</dbReference>
<evidence type="ECO:0000313" key="3">
    <source>
        <dbReference type="Proteomes" id="UP000007796"/>
    </source>
</evidence>
<dbReference type="AlphaFoldDB" id="F0XH77"/>
<dbReference type="OrthoDB" id="412788at2759"/>
<dbReference type="STRING" id="655863.F0XH77"/>
<dbReference type="eggNOG" id="ENOG502RYCS">
    <property type="taxonomic scope" value="Eukaryota"/>
</dbReference>
<accession>F0XH77</accession>
<sequence>MSTIDSNHVNLLDWFAENTDNTRTLFSDLSQKWELDKYNPAMQSSLRYDDFASSEAIVLSYYNEVKAMLKSVTGAVDVLPFDFQVRRNDPSLAVNSRGAPGKAQPFSTVHGDQTANAAKRRLFHFHPEYADRVWKPLRGPVSDFPLAVCDYRTVQDDDRVPCDIIFPDYLGETYNFWPNPQHRFYYIDGQQSNEAWLVKCFDSATATNPNIAQFAPHVAFPYLSARPKIPRESIEVRTFVFYGDKQEAEAE</sequence>
<evidence type="ECO:0000313" key="2">
    <source>
        <dbReference type="EMBL" id="EFX02954.1"/>
    </source>
</evidence>
<dbReference type="HOGENOM" id="CLU_042688_0_1_1"/>